<keyword evidence="11" id="KW-1185">Reference proteome</keyword>
<organism evidence="10 11">
    <name type="scientific">Streptomyces lannensis</name>
    <dbReference type="NCBI Taxonomy" id="766498"/>
    <lineage>
        <taxon>Bacteria</taxon>
        <taxon>Bacillati</taxon>
        <taxon>Actinomycetota</taxon>
        <taxon>Actinomycetes</taxon>
        <taxon>Kitasatosporales</taxon>
        <taxon>Streptomycetaceae</taxon>
        <taxon>Streptomyces</taxon>
    </lineage>
</organism>
<feature type="transmembrane region" description="Helical" evidence="9">
    <location>
        <begin position="136"/>
        <end position="156"/>
    </location>
</feature>
<dbReference type="InterPro" id="IPR037294">
    <property type="entry name" value="ABC_BtuC-like"/>
</dbReference>
<gene>
    <name evidence="10" type="primary">cdtC</name>
    <name evidence="10" type="ORF">GCM10022207_59490</name>
</gene>
<dbReference type="CDD" id="cd06550">
    <property type="entry name" value="TM_ABC_iron-siderophores_like"/>
    <property type="match status" value="2"/>
</dbReference>
<feature type="transmembrane region" description="Helical" evidence="9">
    <location>
        <begin position="326"/>
        <end position="347"/>
    </location>
</feature>
<dbReference type="SUPFAM" id="SSF81345">
    <property type="entry name" value="ABC transporter involved in vitamin B12 uptake, BtuC"/>
    <property type="match status" value="2"/>
</dbReference>
<dbReference type="EMBL" id="BAAAZA010000020">
    <property type="protein sequence ID" value="GAA3884480.1"/>
    <property type="molecule type" value="Genomic_DNA"/>
</dbReference>
<evidence type="ECO:0000256" key="9">
    <source>
        <dbReference type="SAM" id="Phobius"/>
    </source>
</evidence>
<feature type="transmembrane region" description="Helical" evidence="9">
    <location>
        <begin position="508"/>
        <end position="529"/>
    </location>
</feature>
<evidence type="ECO:0000256" key="3">
    <source>
        <dbReference type="ARBA" id="ARBA00022448"/>
    </source>
</evidence>
<feature type="transmembrane region" description="Helical" evidence="9">
    <location>
        <begin position="477"/>
        <end position="499"/>
    </location>
</feature>
<name>A0ABP7KP77_9ACTN</name>
<evidence type="ECO:0000256" key="5">
    <source>
        <dbReference type="ARBA" id="ARBA00022692"/>
    </source>
</evidence>
<proteinExistence type="inferred from homology"/>
<feature type="region of interest" description="Disordered" evidence="8">
    <location>
        <begin position="697"/>
        <end position="741"/>
    </location>
</feature>
<feature type="transmembrane region" description="Helical" evidence="9">
    <location>
        <begin position="162"/>
        <end position="184"/>
    </location>
</feature>
<evidence type="ECO:0000256" key="2">
    <source>
        <dbReference type="ARBA" id="ARBA00007935"/>
    </source>
</evidence>
<comment type="similarity">
    <text evidence="2">Belongs to the binding-protein-dependent transport system permease family. FecCD subfamily.</text>
</comment>
<evidence type="ECO:0000256" key="4">
    <source>
        <dbReference type="ARBA" id="ARBA00022475"/>
    </source>
</evidence>
<feature type="transmembrane region" description="Helical" evidence="9">
    <location>
        <begin position="110"/>
        <end position="129"/>
    </location>
</feature>
<comment type="subcellular location">
    <subcellularLocation>
        <location evidence="1">Cell membrane</location>
        <topology evidence="1">Multi-pass membrane protein</topology>
    </subcellularLocation>
</comment>
<dbReference type="Proteomes" id="UP001501563">
    <property type="component" value="Unassembled WGS sequence"/>
</dbReference>
<keyword evidence="7 9" id="KW-0472">Membrane</keyword>
<reference evidence="11" key="1">
    <citation type="journal article" date="2019" name="Int. J. Syst. Evol. Microbiol.">
        <title>The Global Catalogue of Microorganisms (GCM) 10K type strain sequencing project: providing services to taxonomists for standard genome sequencing and annotation.</title>
        <authorList>
            <consortium name="The Broad Institute Genomics Platform"/>
            <consortium name="The Broad Institute Genome Sequencing Center for Infectious Disease"/>
            <person name="Wu L."/>
            <person name="Ma J."/>
        </authorList>
    </citation>
    <scope>NUCLEOTIDE SEQUENCE [LARGE SCALE GENOMIC DNA]</scope>
    <source>
        <strain evidence="11">JCM 16578</strain>
    </source>
</reference>
<evidence type="ECO:0000256" key="1">
    <source>
        <dbReference type="ARBA" id="ARBA00004651"/>
    </source>
</evidence>
<evidence type="ECO:0000313" key="10">
    <source>
        <dbReference type="EMBL" id="GAA3884480.1"/>
    </source>
</evidence>
<feature type="transmembrane region" description="Helical" evidence="9">
    <location>
        <begin position="80"/>
        <end position="98"/>
    </location>
</feature>
<feature type="transmembrane region" description="Helical" evidence="9">
    <location>
        <begin position="22"/>
        <end position="40"/>
    </location>
</feature>
<dbReference type="PANTHER" id="PTHR30472:SF37">
    <property type="entry name" value="FE(3+) DICITRATE TRANSPORT SYSTEM PERMEASE PROTEIN FECD-RELATED"/>
    <property type="match status" value="1"/>
</dbReference>
<accession>A0ABP7KP77</accession>
<evidence type="ECO:0000256" key="7">
    <source>
        <dbReference type="ARBA" id="ARBA00023136"/>
    </source>
</evidence>
<feature type="transmembrane region" description="Helical" evidence="9">
    <location>
        <begin position="596"/>
        <end position="623"/>
    </location>
</feature>
<keyword evidence="3" id="KW-0813">Transport</keyword>
<keyword evidence="6 9" id="KW-1133">Transmembrane helix</keyword>
<keyword evidence="4" id="KW-1003">Cell membrane</keyword>
<feature type="transmembrane region" description="Helical" evidence="9">
    <location>
        <begin position="452"/>
        <end position="471"/>
    </location>
</feature>
<dbReference type="InterPro" id="IPR000522">
    <property type="entry name" value="ABC_transptr_permease_BtuC"/>
</dbReference>
<feature type="transmembrane region" description="Helical" evidence="9">
    <location>
        <begin position="423"/>
        <end position="440"/>
    </location>
</feature>
<dbReference type="Pfam" id="PF01032">
    <property type="entry name" value="FecCD"/>
    <property type="match status" value="2"/>
</dbReference>
<evidence type="ECO:0000313" key="11">
    <source>
        <dbReference type="Proteomes" id="UP001501563"/>
    </source>
</evidence>
<evidence type="ECO:0000256" key="8">
    <source>
        <dbReference type="SAM" id="MobiDB-lite"/>
    </source>
</evidence>
<keyword evidence="5 9" id="KW-0812">Transmembrane</keyword>
<sequence>MVVTATAPATEAETETASSRTGAAAVTALLVLLVAVLAVLDITQGTAAVGPSEVLKALTGRADTGDASVVIASRLPRMTAGLLVGVALGTAGASLQAVSRNVLAAPDTLAVNAGSYLALGVITVTGTSLPLLASSAVAFLGGLGAAAVALSLSGVGTGTVRLVLAGSALMLGLSSVTEGLLLLFPEETNGLYRWNQGSISQNGFGGVVQMAPVVLMGVIGLLLVGRRVHALALGDEAARGLGVPVRGTRVTVVVLVALLSAAAVTLAGPIGYVGLCAPALVRPLARRLRSFVRMRTSLPVAALAGACLVLGSDDALRALVFSDQAVAVPTGVVTSLVGALFLIGLALRVRDSATARSPERTRIPSRTMFLVTVATLTAVLVGVTVAGVLLGDTKLLLGDVFHWAQGTAGQSVSFVLDTRVPRVLTALLAGAALALSGTLVQAVTRNPLAEPGILGVSGGAALGAVLLVTTVPAAATWGIAGAAFAGAAVASVVVFGLAARGGFGSNRLVLVGVGVSAATTALISLFIVLTDPFNATKALAWLSGSTYGRELPDALPVGVLVLGLVVAVARRTELDLVSLDEDAPGLLGLRPAPARFGFLSVAVLLGATAVAAAGTIGFVGLIAPHAARALVGRRHIRVVPVAVLLGATLVCVADVMGRTVIAPAQLGAGLMTAVIGTRTSSTCCCAPAVRAQRRRSVRGRAEWSSARPDSSPDSGRWSARPCWSGRSSVRQPGSRRTGMRRAACRPSIVRIRRCTGRTGWVPPWCPSPWSM</sequence>
<dbReference type="Gene3D" id="1.10.3470.10">
    <property type="entry name" value="ABC transporter involved in vitamin B12 uptake, BtuC"/>
    <property type="match status" value="2"/>
</dbReference>
<feature type="transmembrane region" description="Helical" evidence="9">
    <location>
        <begin position="368"/>
        <end position="390"/>
    </location>
</feature>
<comment type="caution">
    <text evidence="10">The sequence shown here is derived from an EMBL/GenBank/DDBJ whole genome shotgun (WGS) entry which is preliminary data.</text>
</comment>
<feature type="transmembrane region" description="Helical" evidence="9">
    <location>
        <begin position="204"/>
        <end position="224"/>
    </location>
</feature>
<feature type="transmembrane region" description="Helical" evidence="9">
    <location>
        <begin position="635"/>
        <end position="656"/>
    </location>
</feature>
<protein>
    <submittedName>
        <fullName evidence="10">Siderophore ABC transporter permease CdtC</fullName>
    </submittedName>
</protein>
<dbReference type="NCBIfam" id="NF007867">
    <property type="entry name" value="PRK10577.1-3"/>
    <property type="match status" value="1"/>
</dbReference>
<dbReference type="PANTHER" id="PTHR30472">
    <property type="entry name" value="FERRIC ENTEROBACTIN TRANSPORT SYSTEM PERMEASE PROTEIN"/>
    <property type="match status" value="1"/>
</dbReference>
<evidence type="ECO:0000256" key="6">
    <source>
        <dbReference type="ARBA" id="ARBA00022989"/>
    </source>
</evidence>
<feature type="transmembrane region" description="Helical" evidence="9">
    <location>
        <begin position="252"/>
        <end position="277"/>
    </location>
</feature>